<evidence type="ECO:0000313" key="1">
    <source>
        <dbReference type="EMBL" id="MFC4718430.1"/>
    </source>
</evidence>
<sequence>MLSETLKIEILKEAKRYVEQADIPVLPVATYEEYLMTGNRLAFEKHYFERRRQLTVLGLAFYLEKSNAVKEQLEQVIWEICNEYAWSLPAHLPVIDGAFGLESSEWLDLFSAETAQALSELDELVGDALSPFIRQRINEEVNRRVLVPLEKRRWDWEFKENNWSSVIAGAIGLTALSLLPKNSPRQKQIIQRLDLAMQSYLMSFGEDGACVEGVGYWAYGFGYYLYYAQKLAEVTGDTTYLELEKVKKIAAFPYFTMQKKGEYVPFSDYSAVDLPTGLMSFCATYFQVMVPEMAQTSPLDFDHCYRFAHVYRNLTWDQPTVYTNVSSSSNHFFADVQWWIVRDQENQLFFAARGGNNAESHNHLDVGHFIFGSIKELLLTDIGAGEYTKDYFNDSLRYQIFPNSALSHSVPQINGAWQIPGKGQAKVIKVNAQQLTLDLKAIYPEGLVKKFERHFSLEGKTLKIVDEFAFEQPRNEIIANFVSAVKPHQTASKIELHGQESKGYLQLDASFEEQLIFEKTYVNHQGIDEIAYVVQGRYERGEVGKIETVIRLEG</sequence>
<accession>A0ABV9MUG2</accession>
<name>A0ABV9MUG2_9ENTE</name>
<protein>
    <submittedName>
        <fullName evidence="1">Heparinase II/III family protein</fullName>
    </submittedName>
</protein>
<keyword evidence="2" id="KW-1185">Reference proteome</keyword>
<dbReference type="Gene3D" id="1.50.10.100">
    <property type="entry name" value="Chondroitin AC/alginate lyase"/>
    <property type="match status" value="1"/>
</dbReference>
<organism evidence="1 2">
    <name type="scientific">Enterococcus lemanii</name>
    <dbReference type="NCBI Taxonomy" id="1159752"/>
    <lineage>
        <taxon>Bacteria</taxon>
        <taxon>Bacillati</taxon>
        <taxon>Bacillota</taxon>
        <taxon>Bacilli</taxon>
        <taxon>Lactobacillales</taxon>
        <taxon>Enterococcaceae</taxon>
        <taxon>Enterococcus</taxon>
    </lineage>
</organism>
<dbReference type="SUPFAM" id="SSF48230">
    <property type="entry name" value="Chondroitin AC/alginate lyase"/>
    <property type="match status" value="1"/>
</dbReference>
<reference evidence="2" key="1">
    <citation type="journal article" date="2019" name="Int. J. Syst. Evol. Microbiol.">
        <title>The Global Catalogue of Microorganisms (GCM) 10K type strain sequencing project: providing services to taxonomists for standard genome sequencing and annotation.</title>
        <authorList>
            <consortium name="The Broad Institute Genomics Platform"/>
            <consortium name="The Broad Institute Genome Sequencing Center for Infectious Disease"/>
            <person name="Wu L."/>
            <person name="Ma J."/>
        </authorList>
    </citation>
    <scope>NUCLEOTIDE SEQUENCE [LARGE SCALE GENOMIC DNA]</scope>
    <source>
        <strain evidence="2">CGMCC 1.19032</strain>
    </source>
</reference>
<evidence type="ECO:0000313" key="2">
    <source>
        <dbReference type="Proteomes" id="UP001595969"/>
    </source>
</evidence>
<dbReference type="Proteomes" id="UP001595969">
    <property type="component" value="Unassembled WGS sequence"/>
</dbReference>
<dbReference type="RefSeq" id="WP_239576161.1">
    <property type="nucleotide sequence ID" value="NZ_JAFBFD010000032.1"/>
</dbReference>
<proteinExistence type="predicted"/>
<gene>
    <name evidence="1" type="ORF">ACFO5I_01540</name>
</gene>
<dbReference type="InterPro" id="IPR008929">
    <property type="entry name" value="Chondroitin_lyas"/>
</dbReference>
<dbReference type="EMBL" id="JBHSGS010000008">
    <property type="protein sequence ID" value="MFC4718430.1"/>
    <property type="molecule type" value="Genomic_DNA"/>
</dbReference>
<comment type="caution">
    <text evidence="1">The sequence shown here is derived from an EMBL/GenBank/DDBJ whole genome shotgun (WGS) entry which is preliminary data.</text>
</comment>